<feature type="transmembrane region" description="Helical" evidence="1">
    <location>
        <begin position="33"/>
        <end position="53"/>
    </location>
</feature>
<feature type="transmembrane region" description="Helical" evidence="1">
    <location>
        <begin position="59"/>
        <end position="80"/>
    </location>
</feature>
<sequence>MSFNPVFEPSKARPKSLMASSISRGSAIIRDQFTLSTWMVIGASAYALVSILLPKSAHYLGACLFALLAYRVSCTILQLYGIIPNPEMAKVIPGKSSAQIPDMNGNLHTEPGNEGVVVLFLGFKSNHPLRMLAPGFKETASHFMAMLKSLDNPKGREEYGFLGVSSYIGSQCNTSNEVMTVSYWRNTEGLHAFAESPVHREGWDWWNKTVQQHPHMVIFHEIYKAERKAYENIYVNSQPTLIGGIAFPVKSDEKEEQQWVNPLVEANRGVLATSKGRLGLRGSHK</sequence>
<keyword evidence="1" id="KW-0812">Transmembrane</keyword>
<dbReference type="HOGENOM" id="CLU_053354_1_0_1"/>
<keyword evidence="3" id="KW-1185">Reference proteome</keyword>
<dbReference type="InterPro" id="IPR011008">
    <property type="entry name" value="Dimeric_a/b-barrel"/>
</dbReference>
<accession>B6QJL8</accession>
<keyword evidence="1" id="KW-1133">Transmembrane helix</keyword>
<dbReference type="PhylomeDB" id="B6QJL8"/>
<evidence type="ECO:0000313" key="2">
    <source>
        <dbReference type="EMBL" id="EEA23492.1"/>
    </source>
</evidence>
<dbReference type="OrthoDB" id="3202396at2759"/>
<keyword evidence="1" id="KW-0472">Membrane</keyword>
<gene>
    <name evidence="2" type="ORF">PMAA_100790</name>
</gene>
<dbReference type="InterPro" id="IPR025444">
    <property type="entry name" value="Monooxy_af470"/>
</dbReference>
<protein>
    <submittedName>
        <fullName evidence="2">Uncharacterized protein</fullName>
    </submittedName>
</protein>
<dbReference type="AlphaFoldDB" id="B6QJL8"/>
<reference evidence="3" key="1">
    <citation type="journal article" date="2015" name="Genome Announc.">
        <title>Genome sequence of the AIDS-associated pathogen Penicillium marneffei (ATCC18224) and its near taxonomic relative Talaromyces stipitatus (ATCC10500).</title>
        <authorList>
            <person name="Nierman W.C."/>
            <person name="Fedorova-Abrams N.D."/>
            <person name="Andrianopoulos A."/>
        </authorList>
    </citation>
    <scope>NUCLEOTIDE SEQUENCE [LARGE SCALE GENOMIC DNA]</scope>
    <source>
        <strain evidence="3">ATCC 18224 / CBS 334.59 / QM 7333</strain>
    </source>
</reference>
<dbReference type="EMBL" id="DS995902">
    <property type="protein sequence ID" value="EEA23492.1"/>
    <property type="molecule type" value="Genomic_DNA"/>
</dbReference>
<dbReference type="Pfam" id="PF13826">
    <property type="entry name" value="Monooxy_af470-like"/>
    <property type="match status" value="1"/>
</dbReference>
<dbReference type="Proteomes" id="UP000001294">
    <property type="component" value="Unassembled WGS sequence"/>
</dbReference>
<organism evidence="2 3">
    <name type="scientific">Talaromyces marneffei (strain ATCC 18224 / CBS 334.59 / QM 7333)</name>
    <name type="common">Penicillium marneffei</name>
    <dbReference type="NCBI Taxonomy" id="441960"/>
    <lineage>
        <taxon>Eukaryota</taxon>
        <taxon>Fungi</taxon>
        <taxon>Dikarya</taxon>
        <taxon>Ascomycota</taxon>
        <taxon>Pezizomycotina</taxon>
        <taxon>Eurotiomycetes</taxon>
        <taxon>Eurotiomycetidae</taxon>
        <taxon>Eurotiales</taxon>
        <taxon>Trichocomaceae</taxon>
        <taxon>Talaromyces</taxon>
        <taxon>Talaromyces sect. Talaromyces</taxon>
    </lineage>
</organism>
<dbReference type="SUPFAM" id="SSF54909">
    <property type="entry name" value="Dimeric alpha+beta barrel"/>
    <property type="match status" value="1"/>
</dbReference>
<dbReference type="VEuPathDB" id="FungiDB:PMAA_100790"/>
<name>B6QJL8_TALMQ</name>
<proteinExistence type="predicted"/>
<evidence type="ECO:0000313" key="3">
    <source>
        <dbReference type="Proteomes" id="UP000001294"/>
    </source>
</evidence>
<evidence type="ECO:0000256" key="1">
    <source>
        <dbReference type="SAM" id="Phobius"/>
    </source>
</evidence>